<dbReference type="InterPro" id="IPR018944">
    <property type="entry name" value="DNA_pol_lambd_fingers_domain"/>
</dbReference>
<dbReference type="PRINTS" id="PR00870">
    <property type="entry name" value="DNAPOLXBETA"/>
</dbReference>
<dbReference type="InterPro" id="IPR002054">
    <property type="entry name" value="DNA-dir_DNA_pol_X"/>
</dbReference>
<accession>X6MW96</accession>
<gene>
    <name evidence="15" type="ORF">RFI_18997</name>
</gene>
<keyword evidence="2" id="KW-0237">DNA synthesis</keyword>
<evidence type="ECO:0000256" key="5">
    <source>
        <dbReference type="ARBA" id="ARBA00022705"/>
    </source>
</evidence>
<dbReference type="PANTHER" id="PTHR11276">
    <property type="entry name" value="DNA POLYMERASE TYPE-X FAMILY MEMBER"/>
    <property type="match status" value="1"/>
</dbReference>
<comment type="function">
    <text evidence="13">DNA polymerase that functions in several pathways of DNA repair. Involved in base excision repair (BER) responsible for repair of lesions that give rise to abasic (AP) sites in DNA. Also contributes to DNA double-strand break repair by non-homologous end joining and homologous recombination. Has both template-dependent and template-independent (terminal transferase) DNA polymerase activities. Has also a 5'-deoxyribose-5-phosphate lyase (dRP lyase) activity.</text>
</comment>
<dbReference type="EC" id="2.7.7.7" evidence="13"/>
<dbReference type="SUPFAM" id="SSF47802">
    <property type="entry name" value="DNA polymerase beta, N-terminal domain-like"/>
    <property type="match status" value="1"/>
</dbReference>
<dbReference type="Pfam" id="PF14792">
    <property type="entry name" value="DNA_pol_B_palm"/>
    <property type="match status" value="1"/>
</dbReference>
<dbReference type="PROSITE" id="PS00522">
    <property type="entry name" value="DNA_POLYMERASE_X"/>
    <property type="match status" value="1"/>
</dbReference>
<evidence type="ECO:0000313" key="15">
    <source>
        <dbReference type="EMBL" id="ETO18278.1"/>
    </source>
</evidence>
<dbReference type="SMART" id="SM00483">
    <property type="entry name" value="POLXc"/>
    <property type="match status" value="1"/>
</dbReference>
<keyword evidence="16" id="KW-1185">Reference proteome</keyword>
<evidence type="ECO:0000256" key="6">
    <source>
        <dbReference type="ARBA" id="ARBA00022763"/>
    </source>
</evidence>
<feature type="non-terminal residue" evidence="15">
    <location>
        <position position="1"/>
    </location>
</feature>
<evidence type="ECO:0000256" key="4">
    <source>
        <dbReference type="ARBA" id="ARBA00022695"/>
    </source>
</evidence>
<dbReference type="Proteomes" id="UP000023152">
    <property type="component" value="Unassembled WGS sequence"/>
</dbReference>
<evidence type="ECO:0000313" key="16">
    <source>
        <dbReference type="Proteomes" id="UP000023152"/>
    </source>
</evidence>
<keyword evidence="8" id="KW-0238">DNA-binding</keyword>
<dbReference type="PANTHER" id="PTHR11276:SF28">
    <property type="entry name" value="DNA POLYMERASE LAMBDA"/>
    <property type="match status" value="1"/>
</dbReference>
<feature type="domain" description="DNA-directed DNA polymerase X" evidence="14">
    <location>
        <begin position="39"/>
        <end position="384"/>
    </location>
</feature>
<dbReference type="EMBL" id="ASPP01015213">
    <property type="protein sequence ID" value="ETO18278.1"/>
    <property type="molecule type" value="Genomic_DNA"/>
</dbReference>
<dbReference type="InterPro" id="IPR010996">
    <property type="entry name" value="HHH_MUS81"/>
</dbReference>
<dbReference type="PRINTS" id="PR00869">
    <property type="entry name" value="DNAPOLX"/>
</dbReference>
<dbReference type="Pfam" id="PF14716">
    <property type="entry name" value="HHH_8"/>
    <property type="match status" value="1"/>
</dbReference>
<dbReference type="GO" id="GO:0003887">
    <property type="term" value="F:DNA-directed DNA polymerase activity"/>
    <property type="evidence" value="ECO:0007669"/>
    <property type="project" value="UniProtKB-UniRule"/>
</dbReference>
<dbReference type="Pfam" id="PF10391">
    <property type="entry name" value="DNA_pol_lambd_f"/>
    <property type="match status" value="1"/>
</dbReference>
<evidence type="ECO:0000256" key="11">
    <source>
        <dbReference type="ARBA" id="ARBA00049244"/>
    </source>
</evidence>
<dbReference type="InterPro" id="IPR002008">
    <property type="entry name" value="DNA_pol_X_beta-like"/>
</dbReference>
<dbReference type="InterPro" id="IPR022312">
    <property type="entry name" value="DNA_pol_X"/>
</dbReference>
<dbReference type="GO" id="GO:0003677">
    <property type="term" value="F:DNA binding"/>
    <property type="evidence" value="ECO:0007669"/>
    <property type="project" value="UniProtKB-UniRule"/>
</dbReference>
<dbReference type="InterPro" id="IPR037160">
    <property type="entry name" value="DNA_Pol_thumb_sf"/>
</dbReference>
<evidence type="ECO:0000256" key="9">
    <source>
        <dbReference type="ARBA" id="ARBA00023204"/>
    </source>
</evidence>
<organism evidence="15 16">
    <name type="scientific">Reticulomyxa filosa</name>
    <dbReference type="NCBI Taxonomy" id="46433"/>
    <lineage>
        <taxon>Eukaryota</taxon>
        <taxon>Sar</taxon>
        <taxon>Rhizaria</taxon>
        <taxon>Retaria</taxon>
        <taxon>Foraminifera</taxon>
        <taxon>Monothalamids</taxon>
        <taxon>Reticulomyxidae</taxon>
        <taxon>Reticulomyxa</taxon>
    </lineage>
</organism>
<evidence type="ECO:0000256" key="10">
    <source>
        <dbReference type="ARBA" id="ARBA00023239"/>
    </source>
</evidence>
<comment type="subcellular location">
    <subcellularLocation>
        <location evidence="13">Nucleus</location>
    </subcellularLocation>
</comment>
<dbReference type="FunFam" id="3.30.210.10:FF:000002">
    <property type="entry name" value="DNA polymerase"/>
    <property type="match status" value="1"/>
</dbReference>
<name>X6MW96_RETFI</name>
<keyword evidence="3 13" id="KW-0808">Transferase</keyword>
<dbReference type="InterPro" id="IPR043519">
    <property type="entry name" value="NT_sf"/>
</dbReference>
<keyword evidence="9 13" id="KW-0234">DNA repair</keyword>
<dbReference type="Pfam" id="PF14791">
    <property type="entry name" value="DNA_pol_B_thumb"/>
    <property type="match status" value="1"/>
</dbReference>
<evidence type="ECO:0000256" key="8">
    <source>
        <dbReference type="ARBA" id="ARBA00023125"/>
    </source>
</evidence>
<dbReference type="Gene3D" id="3.30.210.10">
    <property type="entry name" value="DNA polymerase, thumb domain"/>
    <property type="match status" value="1"/>
</dbReference>
<dbReference type="AlphaFoldDB" id="X6MW96"/>
<sequence>FFFFFFSFFYIWIENHETKRDASQEVSEHDSKIEDESCDLNYNIVSILQEMQRIYELMGDNWREFAYKRACGIVKMFPKKIETEADVALLLKTKGFSKKLGAKVLEIIQTGQLKKLNELKKLPQIEASNLFMGIWNQTSLCGNRGVGHQTVTQWYRLGYRTLDDVREKAALNERQKIGLKYYDDLRAKIPRCEVEEIEHFVKKEVMKIESECALVTCGSYRRGKAESGDVDLLITHPRAKKIVGLLEKIVDQLNKAGFLKDHFSLPSHKNKHAVDHHDTYMGICKLPDTADGRVYKYCRHLDIKVFPPAAFPFALLYFTGSDHFNRSMRYFAKKKGYTLSSYQLAPAIRLNNHKTHTGQPILCSSEEQVFEVLGLKYVKPCDRNNHEYFEFS</sequence>
<dbReference type="SUPFAM" id="SSF81585">
    <property type="entry name" value="PsbU/PolX domain-like"/>
    <property type="match status" value="1"/>
</dbReference>
<keyword evidence="4 13" id="KW-0548">Nucleotidyltransferase</keyword>
<dbReference type="SUPFAM" id="SSF81301">
    <property type="entry name" value="Nucleotidyltransferase"/>
    <property type="match status" value="1"/>
</dbReference>
<dbReference type="GO" id="GO:0016829">
    <property type="term" value="F:lyase activity"/>
    <property type="evidence" value="ECO:0007669"/>
    <property type="project" value="UniProtKB-KW"/>
</dbReference>
<comment type="caution">
    <text evidence="15">The sequence shown here is derived from an EMBL/GenBank/DDBJ whole genome shotgun (WGS) entry which is preliminary data.</text>
</comment>
<reference evidence="15 16" key="1">
    <citation type="journal article" date="2013" name="Curr. Biol.">
        <title>The Genome of the Foraminiferan Reticulomyxa filosa.</title>
        <authorList>
            <person name="Glockner G."/>
            <person name="Hulsmann N."/>
            <person name="Schleicher M."/>
            <person name="Noegel A.A."/>
            <person name="Eichinger L."/>
            <person name="Gallinger C."/>
            <person name="Pawlowski J."/>
            <person name="Sierra R."/>
            <person name="Euteneuer U."/>
            <person name="Pillet L."/>
            <person name="Moustafa A."/>
            <person name="Platzer M."/>
            <person name="Groth M."/>
            <person name="Szafranski K."/>
            <person name="Schliwa M."/>
        </authorList>
    </citation>
    <scope>NUCLEOTIDE SEQUENCE [LARGE SCALE GENOMIC DNA]</scope>
</reference>
<dbReference type="Gene3D" id="1.10.150.20">
    <property type="entry name" value="5' to 3' exonuclease, C-terminal subdomain"/>
    <property type="match status" value="1"/>
</dbReference>
<dbReference type="InterPro" id="IPR029398">
    <property type="entry name" value="PolB_thumb"/>
</dbReference>
<dbReference type="GO" id="GO:0005634">
    <property type="term" value="C:nucleus"/>
    <property type="evidence" value="ECO:0007669"/>
    <property type="project" value="UniProtKB-SubCell"/>
</dbReference>
<keyword evidence="7 13" id="KW-0239">DNA-directed DNA polymerase</keyword>
<keyword evidence="5" id="KW-0235">DNA replication</keyword>
<evidence type="ECO:0000259" key="14">
    <source>
        <dbReference type="SMART" id="SM00483"/>
    </source>
</evidence>
<comment type="catalytic activity">
    <reaction evidence="11 13">
        <text>DNA(n) + a 2'-deoxyribonucleoside 5'-triphosphate = DNA(n+1) + diphosphate</text>
        <dbReference type="Rhea" id="RHEA:22508"/>
        <dbReference type="Rhea" id="RHEA-COMP:17339"/>
        <dbReference type="Rhea" id="RHEA-COMP:17340"/>
        <dbReference type="ChEBI" id="CHEBI:33019"/>
        <dbReference type="ChEBI" id="CHEBI:61560"/>
        <dbReference type="ChEBI" id="CHEBI:173112"/>
        <dbReference type="EC" id="2.7.7.7"/>
    </reaction>
</comment>
<dbReference type="GO" id="GO:0006260">
    <property type="term" value="P:DNA replication"/>
    <property type="evidence" value="ECO:0007669"/>
    <property type="project" value="UniProtKB-KW"/>
</dbReference>
<dbReference type="Gene3D" id="1.10.150.110">
    <property type="entry name" value="DNA polymerase beta, N-terminal domain-like"/>
    <property type="match status" value="1"/>
</dbReference>
<dbReference type="Gene3D" id="3.30.460.10">
    <property type="entry name" value="Beta Polymerase, domain 2"/>
    <property type="match status" value="1"/>
</dbReference>
<keyword evidence="10" id="KW-0456">Lyase</keyword>
<proteinExistence type="inferred from homology"/>
<dbReference type="OMA" id="ERDVFDW"/>
<dbReference type="GO" id="GO:0046872">
    <property type="term" value="F:metal ion binding"/>
    <property type="evidence" value="ECO:0007669"/>
    <property type="project" value="UniProtKB-UniRule"/>
</dbReference>
<feature type="active site" description="Nucleophile; Schiff-base intermediate with DNA; for 5'-dRP lyase activity" evidence="12">
    <location>
        <position position="103"/>
    </location>
</feature>
<keyword evidence="13" id="KW-0539">Nucleus</keyword>
<dbReference type="CDD" id="cd00141">
    <property type="entry name" value="NT_POLXc"/>
    <property type="match status" value="1"/>
</dbReference>
<dbReference type="OrthoDB" id="205514at2759"/>
<evidence type="ECO:0000256" key="13">
    <source>
        <dbReference type="RuleBase" id="RU366014"/>
    </source>
</evidence>
<evidence type="ECO:0000256" key="7">
    <source>
        <dbReference type="ARBA" id="ARBA00022932"/>
    </source>
</evidence>
<keyword evidence="6 13" id="KW-0227">DNA damage</keyword>
<dbReference type="InterPro" id="IPR019843">
    <property type="entry name" value="DNA_pol-X_BS"/>
</dbReference>
<evidence type="ECO:0000256" key="3">
    <source>
        <dbReference type="ARBA" id="ARBA00022679"/>
    </source>
</evidence>
<comment type="similarity">
    <text evidence="1 13">Belongs to the DNA polymerase type-X family.</text>
</comment>
<evidence type="ECO:0000256" key="1">
    <source>
        <dbReference type="ARBA" id="ARBA00008323"/>
    </source>
</evidence>
<evidence type="ECO:0000256" key="2">
    <source>
        <dbReference type="ARBA" id="ARBA00022634"/>
    </source>
</evidence>
<evidence type="ECO:0000256" key="12">
    <source>
        <dbReference type="PIRSR" id="PIRSR622312-50"/>
    </source>
</evidence>
<protein>
    <recommendedName>
        <fullName evidence="13">DNA polymerase</fullName>
        <ecNumber evidence="13">2.7.7.7</ecNumber>
    </recommendedName>
</protein>
<dbReference type="InterPro" id="IPR027421">
    <property type="entry name" value="DNA_pol_lamdba_lyase_dom_sf"/>
</dbReference>
<dbReference type="InterPro" id="IPR028207">
    <property type="entry name" value="DNA_pol_B_palm_palm"/>
</dbReference>
<dbReference type="GO" id="GO:0006303">
    <property type="term" value="P:double-strand break repair via nonhomologous end joining"/>
    <property type="evidence" value="ECO:0007669"/>
    <property type="project" value="TreeGrafter"/>
</dbReference>